<dbReference type="SUPFAM" id="SSF55718">
    <property type="entry name" value="SCP-like"/>
    <property type="match status" value="1"/>
</dbReference>
<evidence type="ECO:0000259" key="1">
    <source>
        <dbReference type="Pfam" id="PF07398"/>
    </source>
</evidence>
<dbReference type="STRING" id="1202450.B586_11280"/>
<dbReference type="OrthoDB" id="3671213at2"/>
<dbReference type="InterPro" id="IPR017517">
    <property type="entry name" value="Maleyloyr_isom"/>
</dbReference>
<dbReference type="GO" id="GO:0046872">
    <property type="term" value="F:metal ion binding"/>
    <property type="evidence" value="ECO:0007669"/>
    <property type="project" value="InterPro"/>
</dbReference>
<sequence>MKPADHIAALRRDTARIANAVQHRLDRAVPSCPGWQVADLVWHVSIVHMFWRMVASNAIAGPDTWSEPHRRHGDDLVPWFCEGAELTATVLESLAPNATAWTWGRRNTVDFIQRRVAQETAVHCWDALNAMGCNEPVEQALAVDGVDEFLDEVLPGLCQDLGGLVQTICLRANDSGDNWTIRVEDGSSHLTRACVRADATVTATASDLLLLLWGRCSPDQVQVDGDLAALQRFLTRANF</sequence>
<dbReference type="InterPro" id="IPR036527">
    <property type="entry name" value="SCP2_sterol-bd_dom_sf"/>
</dbReference>
<evidence type="ECO:0000259" key="2">
    <source>
        <dbReference type="Pfam" id="PF11716"/>
    </source>
</evidence>
<evidence type="ECO:0000313" key="4">
    <source>
        <dbReference type="Proteomes" id="UP000036334"/>
    </source>
</evidence>
<dbReference type="PANTHER" id="PTHR40758:SF1">
    <property type="entry name" value="CONSERVED PROTEIN"/>
    <property type="match status" value="1"/>
</dbReference>
<feature type="domain" description="MDMPI C-terminal" evidence="1">
    <location>
        <begin position="141"/>
        <end position="232"/>
    </location>
</feature>
<keyword evidence="4" id="KW-1185">Reference proteome</keyword>
<name>A0A0I9ULF0_9MYCO</name>
<protein>
    <recommendedName>
        <fullName evidence="5">Mycothiol-dependent maleylpyruvate isomerase metal-binding domain-containing protein</fullName>
    </recommendedName>
</protein>
<evidence type="ECO:0008006" key="5">
    <source>
        <dbReference type="Google" id="ProtNLM"/>
    </source>
</evidence>
<dbReference type="InterPro" id="IPR034660">
    <property type="entry name" value="DinB/YfiT-like"/>
</dbReference>
<organism evidence="3 4">
    <name type="scientific">Mycobacterium haemophilum</name>
    <dbReference type="NCBI Taxonomy" id="29311"/>
    <lineage>
        <taxon>Bacteria</taxon>
        <taxon>Bacillati</taxon>
        <taxon>Actinomycetota</taxon>
        <taxon>Actinomycetes</taxon>
        <taxon>Mycobacteriales</taxon>
        <taxon>Mycobacteriaceae</taxon>
        <taxon>Mycobacterium</taxon>
    </lineage>
</organism>
<gene>
    <name evidence="3" type="ORF">ABH38_10405</name>
</gene>
<dbReference type="GO" id="GO:0005886">
    <property type="term" value="C:plasma membrane"/>
    <property type="evidence" value="ECO:0007669"/>
    <property type="project" value="TreeGrafter"/>
</dbReference>
<feature type="domain" description="Mycothiol-dependent maleylpyruvate isomerase metal-binding" evidence="2">
    <location>
        <begin position="8"/>
        <end position="127"/>
    </location>
</feature>
<dbReference type="NCBIfam" id="TIGR03083">
    <property type="entry name" value="maleylpyruvate isomerase family mycothiol-dependent enzyme"/>
    <property type="match status" value="1"/>
</dbReference>
<dbReference type="InterPro" id="IPR010872">
    <property type="entry name" value="MDMPI_C-term_domain"/>
</dbReference>
<reference evidence="3 4" key="1">
    <citation type="submission" date="2015-05" db="EMBL/GenBank/DDBJ databases">
        <title>Genome sequence of Mycobacterium haemophilum.</title>
        <authorList>
            <person name="Greninger A.L."/>
            <person name="Cunningham G."/>
            <person name="Miller S."/>
        </authorList>
    </citation>
    <scope>NUCLEOTIDE SEQUENCE [LARGE SCALE GENOMIC DNA]</scope>
    <source>
        <strain evidence="4">UC1</strain>
    </source>
</reference>
<dbReference type="SUPFAM" id="SSF109854">
    <property type="entry name" value="DinB/YfiT-like putative metalloenzymes"/>
    <property type="match status" value="1"/>
</dbReference>
<dbReference type="PATRIC" id="fig|29311.18.peg.3253"/>
<accession>A0A0I9ULF0</accession>
<dbReference type="Pfam" id="PF07398">
    <property type="entry name" value="MDMPI_C"/>
    <property type="match status" value="1"/>
</dbReference>
<comment type="caution">
    <text evidence="3">The sequence shown here is derived from an EMBL/GenBank/DDBJ whole genome shotgun (WGS) entry which is preliminary data.</text>
</comment>
<dbReference type="AlphaFoldDB" id="A0A0I9ULF0"/>
<dbReference type="Proteomes" id="UP000036334">
    <property type="component" value="Unassembled WGS sequence"/>
</dbReference>
<dbReference type="Pfam" id="PF11716">
    <property type="entry name" value="MDMPI_N"/>
    <property type="match status" value="1"/>
</dbReference>
<dbReference type="PANTHER" id="PTHR40758">
    <property type="entry name" value="CONSERVED PROTEIN"/>
    <property type="match status" value="1"/>
</dbReference>
<evidence type="ECO:0000313" key="3">
    <source>
        <dbReference type="EMBL" id="KLO36818.1"/>
    </source>
</evidence>
<dbReference type="EMBL" id="LDPR01000007">
    <property type="protein sequence ID" value="KLO36818.1"/>
    <property type="molecule type" value="Genomic_DNA"/>
</dbReference>
<dbReference type="RefSeq" id="WP_047314098.1">
    <property type="nucleotide sequence ID" value="NZ_LDPQ01000004.1"/>
</dbReference>
<dbReference type="Gene3D" id="3.30.1050.10">
    <property type="entry name" value="SCP2 sterol-binding domain"/>
    <property type="match status" value="1"/>
</dbReference>
<dbReference type="InterPro" id="IPR024344">
    <property type="entry name" value="MDMPI_metal-binding"/>
</dbReference>
<proteinExistence type="predicted"/>